<feature type="domain" description="Cytochrome c" evidence="6">
    <location>
        <begin position="433"/>
        <end position="635"/>
    </location>
</feature>
<evidence type="ECO:0000256" key="1">
    <source>
        <dbReference type="ARBA" id="ARBA00022617"/>
    </source>
</evidence>
<proteinExistence type="predicted"/>
<dbReference type="EMBL" id="JAQKAB010000010">
    <property type="protein sequence ID" value="MDA7027865.1"/>
    <property type="molecule type" value="Genomic_DNA"/>
</dbReference>
<dbReference type="InterPro" id="IPR009056">
    <property type="entry name" value="Cyt_c-like_dom"/>
</dbReference>
<gene>
    <name evidence="7" type="ORF">PJ311_14900</name>
</gene>
<dbReference type="PANTHER" id="PTHR30600:SF9">
    <property type="entry name" value="BLR7738 PROTEIN"/>
    <property type="match status" value="1"/>
</dbReference>
<protein>
    <submittedName>
        <fullName evidence="7">Electron transport protein</fullName>
    </submittedName>
</protein>
<keyword evidence="8" id="KW-1185">Reference proteome</keyword>
<keyword evidence="1 4" id="KW-0349">Heme</keyword>
<accession>A0ABT4X6P7</accession>
<keyword evidence="5" id="KW-0812">Transmembrane</keyword>
<dbReference type="SUPFAM" id="SSF46626">
    <property type="entry name" value="Cytochrome c"/>
    <property type="match status" value="1"/>
</dbReference>
<dbReference type="PANTHER" id="PTHR30600">
    <property type="entry name" value="CYTOCHROME C PEROXIDASE-RELATED"/>
    <property type="match status" value="1"/>
</dbReference>
<evidence type="ECO:0000256" key="2">
    <source>
        <dbReference type="ARBA" id="ARBA00022723"/>
    </source>
</evidence>
<evidence type="ECO:0000256" key="5">
    <source>
        <dbReference type="SAM" id="Phobius"/>
    </source>
</evidence>
<evidence type="ECO:0000313" key="7">
    <source>
        <dbReference type="EMBL" id="MDA7027865.1"/>
    </source>
</evidence>
<feature type="transmembrane region" description="Helical" evidence="5">
    <location>
        <begin position="7"/>
        <end position="24"/>
    </location>
</feature>
<dbReference type="PROSITE" id="PS51007">
    <property type="entry name" value="CYTC"/>
    <property type="match status" value="1"/>
</dbReference>
<keyword evidence="5" id="KW-0472">Membrane</keyword>
<dbReference type="Proteomes" id="UP001211894">
    <property type="component" value="Unassembled WGS sequence"/>
</dbReference>
<sequence length="639" mass="70094">MRKRKWLFIIGIIVVILFLIIRYFEPEYAYMPPKEKVISKEKRSTGYDVWGKFITTEKAKQMNLSSDKGAIKINDQLLDLGRETFYKETYGNEVFLTDILGILDGPITLTNMTKAITALNGKGTTNLQVELAKTVKVGNKTFKKGEKIDTGIDVVKGTYAPLGMPITYSEGKAKVGISCAACHATTDPKTMQVMEGVTNPDLNTGLMLALATNSAAFFTHAEVKNIKQFMNSQSPVIKVRKGKKERLPNPEKLEKAVDQVLVKWPKGYFDSSIDMKSNPTQIPDCFTLGDHPFSWSGVAMAGPFKGLSVFSNNVHAQNSDSLSQAPASKALFGMSQDVYIATILQHAADQKYRYNPKSGKTPSEFFAKADPTPGVPGVNQMILPPSFPKITLMAPDGVIVSSKGKKVNEQNHAVSAWQNTLKPPKPPRKVSRNTMKQGRNVFTRAGCITCHAGSYLTNNQVISAREVGTEPTRAQAFKKTEKIFGESKMYAPNTNVPVPKDAKVLNVPTNHLNQEQIKLAWAKNGSPGGYKVPSLIGLCWSAPYLHDGGVAVGSSLKEIGIPGTIGKGKLVDPYQSLLAMIDRDLRQQVIISNSASSDLKTVRITGKGHEFWVDAKSGFSKKEQQALLDYLLSVEMPKK</sequence>
<evidence type="ECO:0000259" key="6">
    <source>
        <dbReference type="PROSITE" id="PS51007"/>
    </source>
</evidence>
<dbReference type="Gene3D" id="1.10.760.10">
    <property type="entry name" value="Cytochrome c-like domain"/>
    <property type="match status" value="1"/>
</dbReference>
<evidence type="ECO:0000313" key="8">
    <source>
        <dbReference type="Proteomes" id="UP001211894"/>
    </source>
</evidence>
<dbReference type="InterPro" id="IPR036909">
    <property type="entry name" value="Cyt_c-like_dom_sf"/>
</dbReference>
<name>A0ABT4X6P7_9BACI</name>
<keyword evidence="3 4" id="KW-0408">Iron</keyword>
<keyword evidence="5" id="KW-1133">Transmembrane helix</keyword>
<evidence type="ECO:0000256" key="3">
    <source>
        <dbReference type="ARBA" id="ARBA00023004"/>
    </source>
</evidence>
<keyword evidence="2 4" id="KW-0479">Metal-binding</keyword>
<comment type="caution">
    <text evidence="7">The sequence shown here is derived from an EMBL/GenBank/DDBJ whole genome shotgun (WGS) entry which is preliminary data.</text>
</comment>
<dbReference type="RefSeq" id="WP_271341689.1">
    <property type="nucleotide sequence ID" value="NZ_JAQKAB010000010.1"/>
</dbReference>
<reference evidence="7 8" key="1">
    <citation type="submission" date="2023-01" db="EMBL/GenBank/DDBJ databases">
        <title>Bacillus changyiensis sp. nov., isolated from a coastal deposit.</title>
        <authorList>
            <person name="Xiao G."/>
            <person name="Lai Q."/>
            <person name="Hu Z."/>
            <person name="Shao Z."/>
        </authorList>
    </citation>
    <scope>NUCLEOTIDE SEQUENCE [LARGE SCALE GENOMIC DNA]</scope>
    <source>
        <strain evidence="7 8">CLL-7-23</strain>
    </source>
</reference>
<organism evidence="7 8">
    <name type="scientific">Bacillus changyiensis</name>
    <dbReference type="NCBI Taxonomy" id="3004103"/>
    <lineage>
        <taxon>Bacteria</taxon>
        <taxon>Bacillati</taxon>
        <taxon>Bacillota</taxon>
        <taxon>Bacilli</taxon>
        <taxon>Bacillales</taxon>
        <taxon>Bacillaceae</taxon>
        <taxon>Bacillus</taxon>
    </lineage>
</organism>
<dbReference type="InterPro" id="IPR051395">
    <property type="entry name" value="Cytochrome_c_Peroxidase/MauG"/>
</dbReference>
<evidence type="ECO:0000256" key="4">
    <source>
        <dbReference type="PROSITE-ProRule" id="PRU00433"/>
    </source>
</evidence>